<protein>
    <submittedName>
        <fullName evidence="2">Uncharacterized protein</fullName>
    </submittedName>
</protein>
<proteinExistence type="predicted"/>
<evidence type="ECO:0000313" key="2">
    <source>
        <dbReference type="EMBL" id="MDO1559778.1"/>
    </source>
</evidence>
<gene>
    <name evidence="2" type="ORF">Q0812_10105</name>
</gene>
<evidence type="ECO:0000256" key="1">
    <source>
        <dbReference type="SAM" id="MobiDB-lite"/>
    </source>
</evidence>
<reference evidence="2" key="1">
    <citation type="submission" date="2023-07" db="EMBL/GenBank/DDBJ databases">
        <title>Brevundimonas soil sp. nov., isolated from the soil of chemical plant.</title>
        <authorList>
            <person name="Wu N."/>
        </authorList>
    </citation>
    <scope>NUCLEOTIDE SEQUENCE</scope>
    <source>
        <strain evidence="2">XZ-24</strain>
    </source>
</reference>
<keyword evidence="3" id="KW-1185">Reference proteome</keyword>
<evidence type="ECO:0000313" key="3">
    <source>
        <dbReference type="Proteomes" id="UP001169063"/>
    </source>
</evidence>
<accession>A0ABT8SQ30</accession>
<dbReference type="Proteomes" id="UP001169063">
    <property type="component" value="Unassembled WGS sequence"/>
</dbReference>
<name>A0ABT8SQ30_9CAUL</name>
<comment type="caution">
    <text evidence="2">The sequence shown here is derived from an EMBL/GenBank/DDBJ whole genome shotgun (WGS) entry which is preliminary data.</text>
</comment>
<feature type="region of interest" description="Disordered" evidence="1">
    <location>
        <begin position="1"/>
        <end position="23"/>
    </location>
</feature>
<feature type="region of interest" description="Disordered" evidence="1">
    <location>
        <begin position="52"/>
        <end position="77"/>
    </location>
</feature>
<dbReference type="RefSeq" id="WP_302110211.1">
    <property type="nucleotide sequence ID" value="NZ_JAUKTR010000004.1"/>
</dbReference>
<dbReference type="EMBL" id="JAUKTR010000004">
    <property type="protein sequence ID" value="MDO1559778.1"/>
    <property type="molecule type" value="Genomic_DNA"/>
</dbReference>
<organism evidence="2 3">
    <name type="scientific">Peiella sedimenti</name>
    <dbReference type="NCBI Taxonomy" id="3061083"/>
    <lineage>
        <taxon>Bacteria</taxon>
        <taxon>Pseudomonadati</taxon>
        <taxon>Pseudomonadota</taxon>
        <taxon>Alphaproteobacteria</taxon>
        <taxon>Caulobacterales</taxon>
        <taxon>Caulobacteraceae</taxon>
        <taxon>Peiella</taxon>
    </lineage>
</organism>
<sequence length="77" mass="8242">MADPTPEAPAGEYPREYEPTQEEVIRGREQGLGVGAEDLAIQNAAEDAIDYPEAVDPGQGEDDGVVERLEPGDPGYQ</sequence>
<feature type="compositionally biased region" description="Basic and acidic residues" evidence="1">
    <location>
        <begin position="13"/>
        <end position="23"/>
    </location>
</feature>